<accession>A0ABV6KP87</accession>
<keyword evidence="3" id="KW-1185">Reference proteome</keyword>
<dbReference type="Gene3D" id="3.40.50.300">
    <property type="entry name" value="P-loop containing nucleotide triphosphate hydrolases"/>
    <property type="match status" value="1"/>
</dbReference>
<gene>
    <name evidence="2" type="primary">mobB</name>
    <name evidence="2" type="ORF">ACFFHF_07755</name>
</gene>
<dbReference type="Pfam" id="PF03205">
    <property type="entry name" value="MobB"/>
    <property type="match status" value="1"/>
</dbReference>
<proteinExistence type="predicted"/>
<evidence type="ECO:0000259" key="1">
    <source>
        <dbReference type="Pfam" id="PF03205"/>
    </source>
</evidence>
<dbReference type="NCBIfam" id="TIGR00176">
    <property type="entry name" value="mobB"/>
    <property type="match status" value="1"/>
</dbReference>
<dbReference type="PANTHER" id="PTHR40072">
    <property type="entry name" value="MOLYBDOPTERIN-GUANINE DINUCLEOTIDE BIOSYNTHESIS ADAPTER PROTEIN-RELATED"/>
    <property type="match status" value="1"/>
</dbReference>
<dbReference type="RefSeq" id="WP_160546415.1">
    <property type="nucleotide sequence ID" value="NZ_JBHLUU010000022.1"/>
</dbReference>
<evidence type="ECO:0000313" key="2">
    <source>
        <dbReference type="EMBL" id="MFC0475152.1"/>
    </source>
</evidence>
<dbReference type="EMBL" id="JBHLUU010000022">
    <property type="protein sequence ID" value="MFC0475152.1"/>
    <property type="molecule type" value="Genomic_DNA"/>
</dbReference>
<protein>
    <submittedName>
        <fullName evidence="2">Molybdopterin-guanine dinucleotide biosynthesis protein B</fullName>
    </submittedName>
</protein>
<name>A0ABV6KP87_9BACI</name>
<dbReference type="InterPro" id="IPR027417">
    <property type="entry name" value="P-loop_NTPase"/>
</dbReference>
<dbReference type="InterPro" id="IPR004435">
    <property type="entry name" value="MobB_dom"/>
</dbReference>
<organism evidence="2 3">
    <name type="scientific">Robertmurraya beringensis</name>
    <dbReference type="NCBI Taxonomy" id="641660"/>
    <lineage>
        <taxon>Bacteria</taxon>
        <taxon>Bacillati</taxon>
        <taxon>Bacillota</taxon>
        <taxon>Bacilli</taxon>
        <taxon>Bacillales</taxon>
        <taxon>Bacillaceae</taxon>
        <taxon>Robertmurraya</taxon>
    </lineage>
</organism>
<feature type="domain" description="Molybdopterin-guanine dinucleotide biosynthesis protein B (MobB)" evidence="1">
    <location>
        <begin position="8"/>
        <end position="138"/>
    </location>
</feature>
<dbReference type="InterPro" id="IPR052539">
    <property type="entry name" value="MGD_biosynthesis_adapter"/>
</dbReference>
<dbReference type="SUPFAM" id="SSF52540">
    <property type="entry name" value="P-loop containing nucleoside triphosphate hydrolases"/>
    <property type="match status" value="1"/>
</dbReference>
<dbReference type="PANTHER" id="PTHR40072:SF1">
    <property type="entry name" value="MOLYBDOPTERIN-GUANINE DINUCLEOTIDE BIOSYNTHESIS ADAPTER PROTEIN"/>
    <property type="match status" value="1"/>
</dbReference>
<evidence type="ECO:0000313" key="3">
    <source>
        <dbReference type="Proteomes" id="UP001589738"/>
    </source>
</evidence>
<sequence>MAVVDPVIVQVVGFQNSGKTTFVKKLLQELSNQNIFVATIKHHGHGGKPDVVEKKDSSEHIQSGAFASLVEGEGRLLIQVEKDEWNIQEQIHILCSMNPEVIVIEGHKNERFRKIVLLRNKEDFDALKSLENVMAFVSQEPLHINPNVPIWNENDIMTWLVQYINEQRNQGNCKV</sequence>
<dbReference type="Proteomes" id="UP001589738">
    <property type="component" value="Unassembled WGS sequence"/>
</dbReference>
<comment type="caution">
    <text evidence="2">The sequence shown here is derived from an EMBL/GenBank/DDBJ whole genome shotgun (WGS) entry which is preliminary data.</text>
</comment>
<reference evidence="2 3" key="1">
    <citation type="submission" date="2024-09" db="EMBL/GenBank/DDBJ databases">
        <authorList>
            <person name="Sun Q."/>
            <person name="Mori K."/>
        </authorList>
    </citation>
    <scope>NUCLEOTIDE SEQUENCE [LARGE SCALE GENOMIC DNA]</scope>
    <source>
        <strain evidence="2 3">CGMCC 1.9126</strain>
    </source>
</reference>